<feature type="transmembrane region" description="Helical" evidence="17">
    <location>
        <begin position="606"/>
        <end position="630"/>
    </location>
</feature>
<feature type="transmembrane region" description="Helical" evidence="17">
    <location>
        <begin position="344"/>
        <end position="363"/>
    </location>
</feature>
<dbReference type="InterPro" id="IPR036938">
    <property type="entry name" value="PAP2/HPO_sf"/>
</dbReference>
<comment type="function">
    <text evidence="13">Hydrolyzes glucose-6-phosphate to glucose in the endoplasmic reticulum. Forms with the glucose-6-phosphate transporter (SLC37A4/G6PT) the complex responsible for glucose production in the terminal step of glycogenolysis and gluconeogenesis. Hence, it is the key enzyme in homeostatic regulation of blood glucose levels.</text>
</comment>
<evidence type="ECO:0000256" key="16">
    <source>
        <dbReference type="SAM" id="MobiDB-lite"/>
    </source>
</evidence>
<evidence type="ECO:0000259" key="18">
    <source>
        <dbReference type="SMART" id="SM00014"/>
    </source>
</evidence>
<dbReference type="GO" id="GO:0006094">
    <property type="term" value="P:gluconeogenesis"/>
    <property type="evidence" value="ECO:0007669"/>
    <property type="project" value="UniProtKB-KW"/>
</dbReference>
<evidence type="ECO:0000256" key="12">
    <source>
        <dbReference type="ARBA" id="ARBA00023180"/>
    </source>
</evidence>
<evidence type="ECO:0000256" key="11">
    <source>
        <dbReference type="ARBA" id="ARBA00023136"/>
    </source>
</evidence>
<evidence type="ECO:0000313" key="20">
    <source>
        <dbReference type="Proteomes" id="UP001174136"/>
    </source>
</evidence>
<evidence type="ECO:0000256" key="6">
    <source>
        <dbReference type="ARBA" id="ARBA00022432"/>
    </source>
</evidence>
<dbReference type="GO" id="GO:0051156">
    <property type="term" value="P:glucose 6-phosphate metabolic process"/>
    <property type="evidence" value="ECO:0007669"/>
    <property type="project" value="TreeGrafter"/>
</dbReference>
<feature type="domain" description="Phosphatidic acid phosphatase type 2/haloperoxidase" evidence="18">
    <location>
        <begin position="340"/>
        <end position="484"/>
    </location>
</feature>
<dbReference type="Proteomes" id="UP001174136">
    <property type="component" value="Unassembled WGS sequence"/>
</dbReference>
<evidence type="ECO:0000256" key="9">
    <source>
        <dbReference type="ARBA" id="ARBA00022824"/>
    </source>
</evidence>
<dbReference type="FunFam" id="1.20.144.10:FF:000010">
    <property type="entry name" value="Glucose-6-phosphatase"/>
    <property type="match status" value="1"/>
</dbReference>
<gene>
    <name evidence="19" type="primary">G6PC</name>
    <name evidence="19" type="ORF">N1851_034319</name>
</gene>
<dbReference type="Gene3D" id="1.20.144.10">
    <property type="entry name" value="Phosphatidic acid phosphatase type 2/haloperoxidase"/>
    <property type="match status" value="1"/>
</dbReference>
<evidence type="ECO:0000256" key="8">
    <source>
        <dbReference type="ARBA" id="ARBA00022801"/>
    </source>
</evidence>
<evidence type="ECO:0000256" key="2">
    <source>
        <dbReference type="ARBA" id="ARBA00004477"/>
    </source>
</evidence>
<comment type="subcellular location">
    <subcellularLocation>
        <location evidence="2">Endoplasmic reticulum membrane</location>
        <topology evidence="2">Multi-pass membrane protein</topology>
    </subcellularLocation>
</comment>
<evidence type="ECO:0000256" key="13">
    <source>
        <dbReference type="ARBA" id="ARBA00037155"/>
    </source>
</evidence>
<evidence type="ECO:0000256" key="7">
    <source>
        <dbReference type="ARBA" id="ARBA00022692"/>
    </source>
</evidence>
<feature type="region of interest" description="Disordered" evidence="16">
    <location>
        <begin position="1"/>
        <end position="22"/>
    </location>
</feature>
<keyword evidence="8" id="KW-0378">Hydrolase</keyword>
<evidence type="ECO:0000256" key="10">
    <source>
        <dbReference type="ARBA" id="ARBA00022989"/>
    </source>
</evidence>
<keyword evidence="12" id="KW-0325">Glycoprotein</keyword>
<keyword evidence="7 17" id="KW-0812">Transmembrane</keyword>
<keyword evidence="6" id="KW-0312">Gluconeogenesis</keyword>
<dbReference type="InterPro" id="IPR000326">
    <property type="entry name" value="PAP2/HPO"/>
</dbReference>
<accession>A0AA47LZS4</accession>
<dbReference type="PANTHER" id="PTHR12591:SF3">
    <property type="entry name" value="GLUCOSE-6-PHOSPHATASE CATALYTIC SUBUNIT 1"/>
    <property type="match status" value="1"/>
</dbReference>
<reference evidence="19" key="1">
    <citation type="journal article" date="2023" name="Front. Mar. Sci.">
        <title>A new Merluccius polli reference genome to investigate the effects of global change in West African waters.</title>
        <authorList>
            <person name="Mateo J.L."/>
            <person name="Blanco-Fernandez C."/>
            <person name="Garcia-Vazquez E."/>
            <person name="Machado-Schiaffino G."/>
        </authorList>
    </citation>
    <scope>NUCLEOTIDE SEQUENCE</scope>
    <source>
        <strain evidence="19">C29</strain>
        <tissue evidence="19">Fin</tissue>
    </source>
</reference>
<keyword evidence="20" id="KW-1185">Reference proteome</keyword>
<dbReference type="CDD" id="cd03381">
    <property type="entry name" value="PAP2_glucose_6_phosphatase"/>
    <property type="match status" value="1"/>
</dbReference>
<evidence type="ECO:0000256" key="14">
    <source>
        <dbReference type="ARBA" id="ARBA00040687"/>
    </source>
</evidence>
<evidence type="ECO:0000256" key="5">
    <source>
        <dbReference type="ARBA" id="ARBA00012634"/>
    </source>
</evidence>
<dbReference type="AlphaFoldDB" id="A0AA47LZS4"/>
<feature type="transmembrane region" description="Helical" evidence="17">
    <location>
        <begin position="312"/>
        <end position="332"/>
    </location>
</feature>
<evidence type="ECO:0000313" key="19">
    <source>
        <dbReference type="EMBL" id="KAK0130995.1"/>
    </source>
</evidence>
<name>A0AA47LZS4_MERPO</name>
<keyword evidence="10 17" id="KW-1133">Transmembrane helix</keyword>
<dbReference type="EMBL" id="JAOPHQ010006582">
    <property type="protein sequence ID" value="KAK0130995.1"/>
    <property type="molecule type" value="Genomic_DNA"/>
</dbReference>
<dbReference type="EC" id="3.1.3.9" evidence="5"/>
<dbReference type="GO" id="GO:0048878">
    <property type="term" value="P:chemical homeostasis"/>
    <property type="evidence" value="ECO:0007669"/>
    <property type="project" value="UniProtKB-ARBA"/>
</dbReference>
<sequence>MGRHRLSIQQLQQRYGDSDTSRLESRTPAILLLVLRVEGRVEAQAQAEQGAHVAQEAGEGRGVQVDPLGPHAPLLGFLQRPQQVHAHGLEEQVEAHGEGGQEQGGAQVLLHAGAADPLHLGETLGHEHAFHRDRLEGPKRRTSFLHCNGDESCDHQVPDPCSPHRMARGAPCEERGQDSVVVVMVFDSQMKGFGVHPLLTHSPFENQVQPVAEDSHPDEPEAEVPAQVEADGEQPEVGGVQIRHRGRQVEPALALAVLGLQVDRQLHAPTVEKIHGYHRAIEMLSAAMDALQGFGVSSTHYLQTNYKEAQGLFLWVSWAADLRNTFFIFFPLWFHLRPSVGIKLIWVAVIGDWLNLVFKWILFGERPYWWVHEAAYYENTVAPHIEQYPMTCETGPGSPSGHAMGAAGIYYTLVTSILTLTARKKKHGNSKSNDQGWYLKAILWTVFWAVQVCVCLSRVFIAAHFPHQVIAGVLSGMIVAEAFDRIQWIYGASMKQYLCTTLFLTSFAVGFYLLLKAVGVDLLWTLEKAQKWCVRPEWVHLDSTPFASLLRNMGTLFGLGLGLHSPLYTESKKSTGAAAKAGCIVGSLLLLHLFDSFKPPTHTAALFYLLSFCKSATVPLAAVSIVPYCVNGALGLQNKKGL</sequence>
<organism evidence="19 20">
    <name type="scientific">Merluccius polli</name>
    <name type="common">Benguela hake</name>
    <name type="synonym">Merluccius cadenati</name>
    <dbReference type="NCBI Taxonomy" id="89951"/>
    <lineage>
        <taxon>Eukaryota</taxon>
        <taxon>Metazoa</taxon>
        <taxon>Chordata</taxon>
        <taxon>Craniata</taxon>
        <taxon>Vertebrata</taxon>
        <taxon>Euteleostomi</taxon>
        <taxon>Actinopterygii</taxon>
        <taxon>Neopterygii</taxon>
        <taxon>Teleostei</taxon>
        <taxon>Neoteleostei</taxon>
        <taxon>Acanthomorphata</taxon>
        <taxon>Zeiogadaria</taxon>
        <taxon>Gadariae</taxon>
        <taxon>Gadiformes</taxon>
        <taxon>Gadoidei</taxon>
        <taxon>Merlucciidae</taxon>
        <taxon>Merluccius</taxon>
    </lineage>
</organism>
<evidence type="ECO:0000256" key="15">
    <source>
        <dbReference type="ARBA" id="ARBA00041981"/>
    </source>
</evidence>
<comment type="similarity">
    <text evidence="4">Belongs to the glucose-6-phosphatase family.</text>
</comment>
<dbReference type="GO" id="GO:0004346">
    <property type="term" value="F:glucose-6-phosphatase activity"/>
    <property type="evidence" value="ECO:0007669"/>
    <property type="project" value="UniProtKB-EC"/>
</dbReference>
<evidence type="ECO:0000256" key="17">
    <source>
        <dbReference type="SAM" id="Phobius"/>
    </source>
</evidence>
<dbReference type="SMART" id="SM00014">
    <property type="entry name" value="acidPPc"/>
    <property type="match status" value="1"/>
</dbReference>
<keyword evidence="9" id="KW-0256">Endoplasmic reticulum</keyword>
<feature type="transmembrane region" description="Helical" evidence="17">
    <location>
        <begin position="403"/>
        <end position="420"/>
    </location>
</feature>
<feature type="region of interest" description="Disordered" evidence="16">
    <location>
        <begin position="210"/>
        <end position="234"/>
    </location>
</feature>
<comment type="caution">
    <text evidence="19">The sequence shown here is derived from an EMBL/GenBank/DDBJ whole genome shotgun (WGS) entry which is preliminary data.</text>
</comment>
<feature type="transmembrane region" description="Helical" evidence="17">
    <location>
        <begin position="577"/>
        <end position="594"/>
    </location>
</feature>
<proteinExistence type="inferred from homology"/>
<feature type="transmembrane region" description="Helical" evidence="17">
    <location>
        <begin position="441"/>
        <end position="461"/>
    </location>
</feature>
<keyword evidence="11 17" id="KW-0472">Membrane</keyword>
<comment type="catalytic activity">
    <reaction evidence="1">
        <text>D-glucose 6-phosphate + H2O = D-glucose + phosphate</text>
        <dbReference type="Rhea" id="RHEA:16689"/>
        <dbReference type="ChEBI" id="CHEBI:4167"/>
        <dbReference type="ChEBI" id="CHEBI:15377"/>
        <dbReference type="ChEBI" id="CHEBI:43474"/>
        <dbReference type="ChEBI" id="CHEBI:61548"/>
        <dbReference type="EC" id="3.1.3.9"/>
    </reaction>
</comment>
<comment type="pathway">
    <text evidence="3">Carbohydrate biosynthesis; gluconeogenesis.</text>
</comment>
<dbReference type="PANTHER" id="PTHR12591">
    <property type="entry name" value="GLUCOSE-6-PHOSPHATASE"/>
    <property type="match status" value="1"/>
</dbReference>
<evidence type="ECO:0000256" key="3">
    <source>
        <dbReference type="ARBA" id="ARBA00004742"/>
    </source>
</evidence>
<dbReference type="Pfam" id="PF01569">
    <property type="entry name" value="PAP2"/>
    <property type="match status" value="1"/>
</dbReference>
<protein>
    <recommendedName>
        <fullName evidence="14">Glucose-6-phosphatase catalytic subunit 1</fullName>
        <ecNumber evidence="5">3.1.3.9</ecNumber>
    </recommendedName>
    <alternativeName>
        <fullName evidence="15">Glucose-6-phosphatase</fullName>
    </alternativeName>
</protein>
<evidence type="ECO:0000256" key="4">
    <source>
        <dbReference type="ARBA" id="ARBA00009266"/>
    </source>
</evidence>
<dbReference type="SUPFAM" id="SSF48317">
    <property type="entry name" value="Acid phosphatase/Vanadium-dependent haloperoxidase"/>
    <property type="match status" value="1"/>
</dbReference>
<feature type="transmembrane region" description="Helical" evidence="17">
    <location>
        <begin position="496"/>
        <end position="515"/>
    </location>
</feature>
<dbReference type="GO" id="GO:0005789">
    <property type="term" value="C:endoplasmic reticulum membrane"/>
    <property type="evidence" value="ECO:0007669"/>
    <property type="project" value="UniProtKB-SubCell"/>
</dbReference>
<feature type="transmembrane region" description="Helical" evidence="17">
    <location>
        <begin position="467"/>
        <end position="484"/>
    </location>
</feature>
<evidence type="ECO:0000256" key="1">
    <source>
        <dbReference type="ARBA" id="ARBA00000651"/>
    </source>
</evidence>